<dbReference type="EMBL" id="KK583901">
    <property type="protein sequence ID" value="KDO16842.1"/>
    <property type="molecule type" value="Genomic_DNA"/>
</dbReference>
<sequence>MRLDSPTPMAQRFLLLAETTTLHAGSVAMLTFGTQDPCYSHGLSMCMSRDSTSLVATTTRCFVVLADSSATVDQPTITFGTLAPCRLRDPLVDLEQDGSYASRQDDDHTPCLRPMVTFGTLEPCPLYEPAVGFGAGTRYVSFPAFPRSVADPQTRAPSKQTLTFGTQDPCCLCLDGLPMGAFHAGMSTEGPVTPAAPVDSLNLQPAHCLSTDDRRDDSTRARPNHIKANGPWKLASRVLAVVKSVITSFEAIRATTTNAPHGHGLGTWIETLSTLHAELSLHPWRLSTYVPTLVLLQTELNGRTELFEDEALTILDNHASMLKALRRRYPRLLLKPTAFY</sequence>
<gene>
    <name evidence="1" type="ORF">SPRG_17675</name>
</gene>
<name>A0A067BQ90_SAPPC</name>
<accession>A0A067BQ90</accession>
<dbReference type="Proteomes" id="UP000030745">
    <property type="component" value="Unassembled WGS sequence"/>
</dbReference>
<dbReference type="RefSeq" id="XP_012212450.1">
    <property type="nucleotide sequence ID" value="XM_012357060.1"/>
</dbReference>
<evidence type="ECO:0000313" key="2">
    <source>
        <dbReference type="Proteomes" id="UP000030745"/>
    </source>
</evidence>
<proteinExistence type="predicted"/>
<dbReference type="OrthoDB" id="10360598at2759"/>
<dbReference type="VEuPathDB" id="FungiDB:SPRG_17675"/>
<organism evidence="1 2">
    <name type="scientific">Saprolegnia parasitica (strain CBS 223.65)</name>
    <dbReference type="NCBI Taxonomy" id="695850"/>
    <lineage>
        <taxon>Eukaryota</taxon>
        <taxon>Sar</taxon>
        <taxon>Stramenopiles</taxon>
        <taxon>Oomycota</taxon>
        <taxon>Saprolegniomycetes</taxon>
        <taxon>Saprolegniales</taxon>
        <taxon>Saprolegniaceae</taxon>
        <taxon>Saprolegnia</taxon>
    </lineage>
</organism>
<dbReference type="GeneID" id="24139206"/>
<dbReference type="OMA" id="GTQDPCY"/>
<keyword evidence="2" id="KW-1185">Reference proteome</keyword>
<protein>
    <submittedName>
        <fullName evidence="1">Uncharacterized protein</fullName>
    </submittedName>
</protein>
<reference evidence="1 2" key="1">
    <citation type="journal article" date="2013" name="PLoS Genet.">
        <title>Distinctive expansion of potential virulence genes in the genome of the oomycete fish pathogen Saprolegnia parasitica.</title>
        <authorList>
            <person name="Jiang R.H."/>
            <person name="de Bruijn I."/>
            <person name="Haas B.J."/>
            <person name="Belmonte R."/>
            <person name="Lobach L."/>
            <person name="Christie J."/>
            <person name="van den Ackerveken G."/>
            <person name="Bottin A."/>
            <person name="Bulone V."/>
            <person name="Diaz-Moreno S.M."/>
            <person name="Dumas B."/>
            <person name="Fan L."/>
            <person name="Gaulin E."/>
            <person name="Govers F."/>
            <person name="Grenville-Briggs L.J."/>
            <person name="Horner N.R."/>
            <person name="Levin J.Z."/>
            <person name="Mammella M."/>
            <person name="Meijer H.J."/>
            <person name="Morris P."/>
            <person name="Nusbaum C."/>
            <person name="Oome S."/>
            <person name="Phillips A.J."/>
            <person name="van Rooyen D."/>
            <person name="Rzeszutek E."/>
            <person name="Saraiva M."/>
            <person name="Secombes C.J."/>
            <person name="Seidl M.F."/>
            <person name="Snel B."/>
            <person name="Stassen J.H."/>
            <person name="Sykes S."/>
            <person name="Tripathy S."/>
            <person name="van den Berg H."/>
            <person name="Vega-Arreguin J.C."/>
            <person name="Wawra S."/>
            <person name="Young S.K."/>
            <person name="Zeng Q."/>
            <person name="Dieguez-Uribeondo J."/>
            <person name="Russ C."/>
            <person name="Tyler B.M."/>
            <person name="van West P."/>
        </authorList>
    </citation>
    <scope>NUCLEOTIDE SEQUENCE [LARGE SCALE GENOMIC DNA]</scope>
    <source>
        <strain evidence="1 2">CBS 223.65</strain>
    </source>
</reference>
<dbReference type="KEGG" id="spar:SPRG_17675"/>
<dbReference type="AlphaFoldDB" id="A0A067BQ90"/>
<evidence type="ECO:0000313" key="1">
    <source>
        <dbReference type="EMBL" id="KDO16842.1"/>
    </source>
</evidence>